<evidence type="ECO:0000313" key="3">
    <source>
        <dbReference type="Proteomes" id="UP000653056"/>
    </source>
</evidence>
<gene>
    <name evidence="2" type="ORF">GCM10007160_17210</name>
</gene>
<dbReference type="InterPro" id="IPR013783">
    <property type="entry name" value="Ig-like_fold"/>
</dbReference>
<dbReference type="InterPro" id="IPR018511">
    <property type="entry name" value="Hemolysin-typ_Ca-bd_CS"/>
</dbReference>
<dbReference type="InterPro" id="IPR049826">
    <property type="entry name" value="Ig-like_ice"/>
</dbReference>
<accession>A0ABQ2YNN1</accession>
<proteinExistence type="predicted"/>
<dbReference type="NCBIfam" id="NF033682">
    <property type="entry name" value="retention_LapA"/>
    <property type="match status" value="1"/>
</dbReference>
<dbReference type="Gene3D" id="2.60.40.10">
    <property type="entry name" value="Immunoglobulins"/>
    <property type="match status" value="5"/>
</dbReference>
<dbReference type="EMBL" id="BMXS01000007">
    <property type="protein sequence ID" value="GGX90318.1"/>
    <property type="molecule type" value="Genomic_DNA"/>
</dbReference>
<evidence type="ECO:0000313" key="2">
    <source>
        <dbReference type="EMBL" id="GGX90318.1"/>
    </source>
</evidence>
<comment type="caution">
    <text evidence="2">The sequence shown here is derived from an EMBL/GenBank/DDBJ whole genome shotgun (WGS) entry which is preliminary data.</text>
</comment>
<dbReference type="Proteomes" id="UP000653056">
    <property type="component" value="Unassembled WGS sequence"/>
</dbReference>
<dbReference type="NCBIfam" id="TIGR03661">
    <property type="entry name" value="T1SS_VCA0849"/>
    <property type="match status" value="1"/>
</dbReference>
<dbReference type="Pfam" id="PF00353">
    <property type="entry name" value="HemolysinCabind"/>
    <property type="match status" value="1"/>
</dbReference>
<dbReference type="InterPro" id="IPR001343">
    <property type="entry name" value="Hemolysn_Ca-bd"/>
</dbReference>
<dbReference type="NCBIfam" id="NF012196">
    <property type="entry name" value="Ig_like_ice"/>
    <property type="match status" value="5"/>
</dbReference>
<dbReference type="RefSeq" id="WP_189468208.1">
    <property type="nucleotide sequence ID" value="NZ_BMXS01000007.1"/>
</dbReference>
<dbReference type="InterPro" id="IPR019960">
    <property type="entry name" value="T1SS_VCA0849"/>
</dbReference>
<dbReference type="NCBIfam" id="NF033510">
    <property type="entry name" value="Ca_tandemer"/>
    <property type="match status" value="5"/>
</dbReference>
<organism evidence="2 3">
    <name type="scientific">Litchfieldella qijiaojingensis</name>
    <dbReference type="NCBI Taxonomy" id="980347"/>
    <lineage>
        <taxon>Bacteria</taxon>
        <taxon>Pseudomonadati</taxon>
        <taxon>Pseudomonadota</taxon>
        <taxon>Gammaproteobacteria</taxon>
        <taxon>Oceanospirillales</taxon>
        <taxon>Halomonadaceae</taxon>
        <taxon>Litchfieldella</taxon>
    </lineage>
</organism>
<evidence type="ECO:0008006" key="4">
    <source>
        <dbReference type="Google" id="ProtNLM"/>
    </source>
</evidence>
<dbReference type="PRINTS" id="PR00313">
    <property type="entry name" value="CABNDNGRPT"/>
</dbReference>
<reference evidence="3" key="1">
    <citation type="journal article" date="2019" name="Int. J. Syst. Evol. Microbiol.">
        <title>The Global Catalogue of Microorganisms (GCM) 10K type strain sequencing project: providing services to taxonomists for standard genome sequencing and annotation.</title>
        <authorList>
            <consortium name="The Broad Institute Genomics Platform"/>
            <consortium name="The Broad Institute Genome Sequencing Center for Infectious Disease"/>
            <person name="Wu L."/>
            <person name="Ma J."/>
        </authorList>
    </citation>
    <scope>NUCLEOTIDE SEQUENCE [LARGE SCALE GENOMIC DNA]</scope>
    <source>
        <strain evidence="3">KCTC 22228</strain>
    </source>
</reference>
<dbReference type="InterPro" id="IPR047777">
    <property type="entry name" value="LapA-like_RM"/>
</dbReference>
<evidence type="ECO:0000256" key="1">
    <source>
        <dbReference type="SAM" id="MobiDB-lite"/>
    </source>
</evidence>
<feature type="region of interest" description="Disordered" evidence="1">
    <location>
        <begin position="146"/>
        <end position="178"/>
    </location>
</feature>
<keyword evidence="3" id="KW-1185">Reference proteome</keyword>
<sequence length="1678" mass="170541">MSIATVLSITGQAWARDSEGNLRELSPGDVLQEGETLVTSGNGSVQLDFGDGLEPALIGSGQQVAMTPEVDAQAPVDVADSSVLDEDIEALLAAIDEGDGDLLELLDATAAGAGGGGGESGGHDFVRLARITESVDPLAFEFGTAQTAESTDTEGDSLAAAATDAAATDEEQGAEQPPLSGEVTVILDDVNTQNVSNVPVFGTTTNISLGSSITIVVTDQNGNSVTTTTTANDDGSYQTEIGLGQLIDGPLTVEASTTDQTGSTVTANDTAGKDTVSEATISIDTIAGDDVVNGDEATQTITITGSVGGDAGEGDSVTLTVGDQEFTGTVDADGHYAIDVPGELLAENGQVEASVDGSDEAGNTFEATNSRDYSVDTGAEATISIDTIAGDDVVNGDEASQTLTVTGSITGDAGAGDSVTLTVGDQEFTGTVDADGNYAIDVPGSVLAENGQIEASVGGSDEAGNTFEATNSRDYSVDTGAEATISIDTIAGDDVVNGDEASQTLTVTGSITGDAGAGDSVTLTVGDQEFTGTVDADGNYAIDVPGSVLAENGQIEASVGGSDEAGNTFEATNSRDYSVDTGAEATISIDTIAGDDVVNAAEAGDDITVTGSVTGDAGEGDTVALTVGDETFTGTVDADGHYAIDVPGSVLAENGQVEASVDGSDEAGNPYRAESVREYAVDTETDASISIDTIAGDDVVNAEEAGQPVTITGSVGGDAGEGDSVTLTVGDQEFTGTVDADGHYAIDVPGSVLADNGQVDASISGEDEAGNPFSADTTRSYNVAGPEITGLNLGEADVVVDEQHLLNGSNPNSAELVKTGTFGVSAVSGIASITVAGEEILVDALLALDSGAAAIEVSTAEGNVVRITEYQGDAHGGTVGYEFELAGTLTHSDGNGRNSSDEEGVSISVKDQLGQDASSEIEVEVLDDVPDFGAPADATISVIDGEFEGNLDLTVGADSKGAQIANVSLQSDENDWVQVTYDDAGTQNTAYLTSGGVNLQYVFDTESQQLIAYKVTEGPKNPVFRIDVNTESYSIEVLQPLDPVAVDFTADLSGSQGGGVNNDFHIDGSNLDIRFTSTGGSVNWSTNGIGVDNNLIESGKALIANFNQTLTELSFEMGKDGAPSWEAFNEGVSVGSGTGTHLNVGTGFDEVHFYGADGGDQYNVSGFSGALLDADQAYTLPVEIEAVDGDGDSTSAGFQVDFELEDTVDTAPKTPNISLTVTPEESSGGDSAEIIKVNGGSGVAGGFDVQDGQIVKVGDGVRVWLTKGDTAPEIANPGSENAGVIAHYERGNHGVDGEYSDIFVVHSQSGWFYSQSDWDHEELRGLDSVHGNRTNENAPDAHGDYIFVVQEEGYEYQAGWSTNNNADTHVNTLDGVWVGYTNESGSGSLIGQVSNNIEGVIYGDGSFDGPDVNAPNVEEVVEGDSGGQAFLVDISAALADANGSEELSDVTLSGIPDGVTLEGQGVTGPDSNGNWQISNPDGGNIDGLQIAMTVPADTSAFDIEASVSTISQEGASSATAVEQYGIVVGSSAEDTLVGNGTGDLLYGGAGTDTLIGGAGDDDMYGGLGADTFAWNLGDQGAAGNAAVDEVMDFNADEGDNLELSDLLQEHDSDSDISDYLHASDDGEGGTLIHVSTNGGFAAGYDAAAEDQTIQLKGVQYDADLIQDMIGSGQLTIDQ</sequence>
<dbReference type="PROSITE" id="PS00330">
    <property type="entry name" value="HEMOLYSIN_CALCIUM"/>
    <property type="match status" value="1"/>
</dbReference>
<protein>
    <recommendedName>
        <fullName evidence="4">Type I secretion C-terminal target domain-containing protein</fullName>
    </recommendedName>
</protein>
<name>A0ABQ2YNN1_9GAMM</name>